<comment type="caution">
    <text evidence="2">The sequence shown here is derived from an EMBL/GenBank/DDBJ whole genome shotgun (WGS) entry which is preliminary data.</text>
</comment>
<accession>A0A9D1N518</accession>
<dbReference type="GO" id="GO:0003677">
    <property type="term" value="F:DNA binding"/>
    <property type="evidence" value="ECO:0007669"/>
    <property type="project" value="InterPro"/>
</dbReference>
<organism evidence="2 3">
    <name type="scientific">Candidatus Aphodomorpha intestinavium</name>
    <dbReference type="NCBI Taxonomy" id="2840672"/>
    <lineage>
        <taxon>Bacteria</taxon>
        <taxon>Bacillati</taxon>
        <taxon>Bacillota</taxon>
        <taxon>Clostridia</taxon>
        <taxon>Eubacteriales</taxon>
        <taxon>Candidatus Aphodomorpha</taxon>
    </lineage>
</organism>
<name>A0A9D1N518_9FIRM</name>
<evidence type="ECO:0000313" key="3">
    <source>
        <dbReference type="Proteomes" id="UP000824128"/>
    </source>
</evidence>
<sequence length="379" mass="43075">MTKPNMQVRINLFGGLKFYADGKQVLGQLRKSRKTDLFLEYLILQRGRPVPHAELLSALWSDRESGNPATALRTLLHRYRKLIEQEDIYVLYRSIITTRGFYQWNSRLRDCEVDVYEFERLAYEARDYPAGSEERMPFYERMIELYTGPLQLSVVQSWVVPIATYFQNLYADCVYGMIEILKARGEHEKIVALCERAEGAGVSEERLQMEHMLALSISSAKGRGTMKRKDAQRTYDSARKAEQQAKLAMDALLKQVKSSKDGAYLCEYSTFLELCGVERQLSERMSTVQVLCLMALHAGDISDEELQVQTQRLCELACGCLQGGDAVCCSGPGQVAALFTTEDMTTGRLVAERIRSYYVGDKNAPAGSRLAYQLRLLRD</sequence>
<dbReference type="Pfam" id="PF03704">
    <property type="entry name" value="BTAD"/>
    <property type="match status" value="1"/>
</dbReference>
<dbReference type="SUPFAM" id="SSF46894">
    <property type="entry name" value="C-terminal effector domain of the bipartite response regulators"/>
    <property type="match status" value="1"/>
</dbReference>
<dbReference type="InterPro" id="IPR036388">
    <property type="entry name" value="WH-like_DNA-bd_sf"/>
</dbReference>
<dbReference type="InterPro" id="IPR016032">
    <property type="entry name" value="Sig_transdc_resp-reg_C-effctor"/>
</dbReference>
<dbReference type="PANTHER" id="PTHR35807">
    <property type="entry name" value="TRANSCRIPTIONAL REGULATOR REDD-RELATED"/>
    <property type="match status" value="1"/>
</dbReference>
<evidence type="ECO:0000313" key="2">
    <source>
        <dbReference type="EMBL" id="HIU95061.1"/>
    </source>
</evidence>
<dbReference type="Gene3D" id="1.25.40.10">
    <property type="entry name" value="Tetratricopeptide repeat domain"/>
    <property type="match status" value="1"/>
</dbReference>
<dbReference type="InterPro" id="IPR005158">
    <property type="entry name" value="BTAD"/>
</dbReference>
<evidence type="ECO:0000259" key="1">
    <source>
        <dbReference type="Pfam" id="PF03704"/>
    </source>
</evidence>
<dbReference type="EMBL" id="DVNZ01000253">
    <property type="protein sequence ID" value="HIU95061.1"/>
    <property type="molecule type" value="Genomic_DNA"/>
</dbReference>
<feature type="domain" description="Bacterial transcriptional activator" evidence="1">
    <location>
        <begin position="113"/>
        <end position="239"/>
    </location>
</feature>
<dbReference type="Proteomes" id="UP000824128">
    <property type="component" value="Unassembled WGS sequence"/>
</dbReference>
<dbReference type="AlphaFoldDB" id="A0A9D1N518"/>
<dbReference type="InterPro" id="IPR051677">
    <property type="entry name" value="AfsR-DnrI-RedD_regulator"/>
</dbReference>
<dbReference type="InterPro" id="IPR011990">
    <property type="entry name" value="TPR-like_helical_dom_sf"/>
</dbReference>
<reference evidence="2" key="2">
    <citation type="journal article" date="2021" name="PeerJ">
        <title>Extensive microbial diversity within the chicken gut microbiome revealed by metagenomics and culture.</title>
        <authorList>
            <person name="Gilroy R."/>
            <person name="Ravi A."/>
            <person name="Getino M."/>
            <person name="Pursley I."/>
            <person name="Horton D.L."/>
            <person name="Alikhan N.F."/>
            <person name="Baker D."/>
            <person name="Gharbi K."/>
            <person name="Hall N."/>
            <person name="Watson M."/>
            <person name="Adriaenssens E.M."/>
            <person name="Foster-Nyarko E."/>
            <person name="Jarju S."/>
            <person name="Secka A."/>
            <person name="Antonio M."/>
            <person name="Oren A."/>
            <person name="Chaudhuri R.R."/>
            <person name="La Ragione R."/>
            <person name="Hildebrand F."/>
            <person name="Pallen M.J."/>
        </authorList>
    </citation>
    <scope>NUCLEOTIDE SEQUENCE</scope>
    <source>
        <strain evidence="2">ChiGjej2B2-16831</strain>
    </source>
</reference>
<dbReference type="Gene3D" id="1.10.10.10">
    <property type="entry name" value="Winged helix-like DNA-binding domain superfamily/Winged helix DNA-binding domain"/>
    <property type="match status" value="1"/>
</dbReference>
<dbReference type="GO" id="GO:0006355">
    <property type="term" value="P:regulation of DNA-templated transcription"/>
    <property type="evidence" value="ECO:0007669"/>
    <property type="project" value="InterPro"/>
</dbReference>
<protein>
    <submittedName>
        <fullName evidence="2">Winged helix-turn-helix domain-containing protein</fullName>
    </submittedName>
</protein>
<proteinExistence type="predicted"/>
<gene>
    <name evidence="2" type="ORF">IAD24_07890</name>
</gene>
<reference evidence="2" key="1">
    <citation type="submission" date="2020-10" db="EMBL/GenBank/DDBJ databases">
        <authorList>
            <person name="Gilroy R."/>
        </authorList>
    </citation>
    <scope>NUCLEOTIDE SEQUENCE</scope>
    <source>
        <strain evidence="2">ChiGjej2B2-16831</strain>
    </source>
</reference>